<dbReference type="FunFam" id="2.40.70.10:FF:000041">
    <property type="entry name" value="Basic 7S globulin"/>
    <property type="match status" value="1"/>
</dbReference>
<dbReference type="GO" id="GO:0006508">
    <property type="term" value="P:proteolysis"/>
    <property type="evidence" value="ECO:0007669"/>
    <property type="project" value="InterPro"/>
</dbReference>
<evidence type="ECO:0000256" key="3">
    <source>
        <dbReference type="ARBA" id="ARBA00022525"/>
    </source>
</evidence>
<accession>A0A8B8PN43</accession>
<protein>
    <submittedName>
        <fullName evidence="8">Gamma conglutin 1-like</fullName>
    </submittedName>
    <submittedName>
        <fullName evidence="9">Probable aspartic proteinase GIP2</fullName>
    </submittedName>
</protein>
<proteinExistence type="inferred from homology"/>
<feature type="domain" description="Peptidase A1" evidence="6">
    <location>
        <begin position="45"/>
        <end position="422"/>
    </location>
</feature>
<dbReference type="PROSITE" id="PS51767">
    <property type="entry name" value="PEPTIDASE_A1"/>
    <property type="match status" value="1"/>
</dbReference>
<dbReference type="KEGG" id="rarg:115744897"/>
<name>A0A8B8PN43_9MYRT</name>
<keyword evidence="3" id="KW-0964">Secreted</keyword>
<evidence type="ECO:0000313" key="8">
    <source>
        <dbReference type="RefSeq" id="XP_030536164.1"/>
    </source>
</evidence>
<dbReference type="InterPro" id="IPR032861">
    <property type="entry name" value="TAXi_N"/>
</dbReference>
<dbReference type="GeneID" id="115744897"/>
<dbReference type="Pfam" id="PF14541">
    <property type="entry name" value="TAXi_C"/>
    <property type="match status" value="1"/>
</dbReference>
<keyword evidence="7" id="KW-1185">Reference proteome</keyword>
<comment type="similarity">
    <text evidence="2">Belongs to the peptidase A1 family.</text>
</comment>
<evidence type="ECO:0000256" key="4">
    <source>
        <dbReference type="ARBA" id="ARBA00022729"/>
    </source>
</evidence>
<gene>
    <name evidence="8 9" type="primary">LOC115744897</name>
</gene>
<dbReference type="GO" id="GO:0005576">
    <property type="term" value="C:extracellular region"/>
    <property type="evidence" value="ECO:0007669"/>
    <property type="project" value="UniProtKB-SubCell"/>
</dbReference>
<dbReference type="GO" id="GO:0004190">
    <property type="term" value="F:aspartic-type endopeptidase activity"/>
    <property type="evidence" value="ECO:0007669"/>
    <property type="project" value="InterPro"/>
</dbReference>
<dbReference type="InterPro" id="IPR033121">
    <property type="entry name" value="PEPTIDASE_A1"/>
</dbReference>
<dbReference type="OrthoDB" id="1551834at2759"/>
<dbReference type="PANTHER" id="PTHR47965:SF103">
    <property type="entry name" value="EUKARYOTIC ASPARTYL PROTEASE FAMILY PROTEIN"/>
    <property type="match status" value="1"/>
</dbReference>
<feature type="chain" id="PRO_5034252890" evidence="5">
    <location>
        <begin position="25"/>
        <end position="441"/>
    </location>
</feature>
<dbReference type="Gene3D" id="2.40.70.10">
    <property type="entry name" value="Acid Proteases"/>
    <property type="match status" value="2"/>
</dbReference>
<dbReference type="InterPro" id="IPR021109">
    <property type="entry name" value="Peptidase_aspartic_dom_sf"/>
</dbReference>
<evidence type="ECO:0000259" key="6">
    <source>
        <dbReference type="PROSITE" id="PS51767"/>
    </source>
</evidence>
<evidence type="ECO:0000313" key="9">
    <source>
        <dbReference type="RefSeq" id="XP_048137312.1"/>
    </source>
</evidence>
<reference evidence="8" key="1">
    <citation type="submission" date="2025-04" db="UniProtKB">
        <authorList>
            <consortium name="RefSeq"/>
        </authorList>
    </citation>
    <scope>IDENTIFICATION</scope>
    <source>
        <tissue evidence="9">Leaf</tissue>
    </source>
</reference>
<dbReference type="FunFam" id="2.40.70.10:FF:000045">
    <property type="entry name" value="Basic 7S globulin"/>
    <property type="match status" value="1"/>
</dbReference>
<dbReference type="InterPro" id="IPR033868">
    <property type="entry name" value="Xylanase_inhibitor_I-like"/>
</dbReference>
<evidence type="ECO:0000313" key="7">
    <source>
        <dbReference type="Proteomes" id="UP000827889"/>
    </source>
</evidence>
<comment type="subcellular location">
    <subcellularLocation>
        <location evidence="1">Secreted</location>
        <location evidence="1">Extracellular space</location>
    </subcellularLocation>
</comment>
<dbReference type="RefSeq" id="XP_048137312.1">
    <property type="nucleotide sequence ID" value="XM_048281355.1"/>
</dbReference>
<feature type="signal peptide" evidence="5">
    <location>
        <begin position="1"/>
        <end position="24"/>
    </location>
</feature>
<organism evidence="7 8">
    <name type="scientific">Rhodamnia argentea</name>
    <dbReference type="NCBI Taxonomy" id="178133"/>
    <lineage>
        <taxon>Eukaryota</taxon>
        <taxon>Viridiplantae</taxon>
        <taxon>Streptophyta</taxon>
        <taxon>Embryophyta</taxon>
        <taxon>Tracheophyta</taxon>
        <taxon>Spermatophyta</taxon>
        <taxon>Magnoliopsida</taxon>
        <taxon>eudicotyledons</taxon>
        <taxon>Gunneridae</taxon>
        <taxon>Pentapetalae</taxon>
        <taxon>rosids</taxon>
        <taxon>malvids</taxon>
        <taxon>Myrtales</taxon>
        <taxon>Myrtaceae</taxon>
        <taxon>Myrtoideae</taxon>
        <taxon>Myrteae</taxon>
        <taxon>Australasian group</taxon>
        <taxon>Rhodamnia</taxon>
    </lineage>
</organism>
<evidence type="ECO:0000256" key="2">
    <source>
        <dbReference type="ARBA" id="ARBA00007447"/>
    </source>
</evidence>
<dbReference type="RefSeq" id="XP_030536164.1">
    <property type="nucleotide sequence ID" value="XM_030680304.1"/>
</dbReference>
<dbReference type="InterPro" id="IPR001461">
    <property type="entry name" value="Aspartic_peptidase_A1"/>
</dbReference>
<sequence>MASKSFLLLMVCSILSVTFPLTSQASFRPKALVLPVAKDSSTLQYLATLHQRTPLVPVKLTLDLGGEFLWVDCNQSFSSSTYSPVHCRSAQCSQAPGAPHKFCSTCLSRARPGCSNNTCSLIAKNTVIQFVTNADLSRDVVSAKSTDGSRPGRAVSVPGFVFSCTYTFLLEGLASGVKGMAGLGRAGTSLPSQFSASFRFARKFAICLSPSSSSSGVAFFGDGPYMMRPGIDVSKFLYYTPLVTNPVNSVPGQVGNRSAEYYIELKTIAVNGKPVPLNSSLLVIDKEGYGGTKISTVDPYTVLETSIYKAVVGAFTKGLSQAPRVAPIKPFGECFDSRNISSTRAGPAVPRIDLFLPSMDRKRVSYWMMSGVNSMVQVKEGVMCLGIVDGGLKPVTPVVIGGHQLENHLLQFDLASSALGISSSLLLRQTTCSNFNFNPKA</sequence>
<dbReference type="SUPFAM" id="SSF50630">
    <property type="entry name" value="Acid proteases"/>
    <property type="match status" value="1"/>
</dbReference>
<evidence type="ECO:0000256" key="1">
    <source>
        <dbReference type="ARBA" id="ARBA00004239"/>
    </source>
</evidence>
<dbReference type="InterPro" id="IPR032799">
    <property type="entry name" value="TAXi_C"/>
</dbReference>
<dbReference type="Pfam" id="PF14543">
    <property type="entry name" value="TAXi_N"/>
    <property type="match status" value="1"/>
</dbReference>
<evidence type="ECO:0000256" key="5">
    <source>
        <dbReference type="SAM" id="SignalP"/>
    </source>
</evidence>
<dbReference type="AlphaFoldDB" id="A0A8B8PN43"/>
<dbReference type="Proteomes" id="UP000827889">
    <property type="component" value="Chromosome 6"/>
</dbReference>
<dbReference type="CDD" id="cd05489">
    <property type="entry name" value="xylanase_inhibitor_I_like"/>
    <property type="match status" value="1"/>
</dbReference>
<keyword evidence="4 5" id="KW-0732">Signal</keyword>
<dbReference type="PANTHER" id="PTHR47965">
    <property type="entry name" value="ASPARTYL PROTEASE-RELATED"/>
    <property type="match status" value="1"/>
</dbReference>